<evidence type="ECO:0000256" key="3">
    <source>
        <dbReference type="ARBA" id="ARBA00022833"/>
    </source>
</evidence>
<dbReference type="CDD" id="cd02336">
    <property type="entry name" value="ZZ_RSC8"/>
    <property type="match status" value="1"/>
</dbReference>
<feature type="region of interest" description="Disordered" evidence="9">
    <location>
        <begin position="430"/>
        <end position="463"/>
    </location>
</feature>
<evidence type="ECO:0008006" key="17">
    <source>
        <dbReference type="Google" id="ProtNLM"/>
    </source>
</evidence>
<evidence type="ECO:0000256" key="6">
    <source>
        <dbReference type="ARBA" id="ARBA00023163"/>
    </source>
</evidence>
<dbReference type="Proteomes" id="UP001085076">
    <property type="component" value="Miscellaneous, Linkage group lg02"/>
</dbReference>
<feature type="compositionally biased region" description="Basic and acidic residues" evidence="9">
    <location>
        <begin position="597"/>
        <end position="620"/>
    </location>
</feature>
<dbReference type="FunFam" id="1.10.10.60:FF:000014">
    <property type="entry name" value="SWI/SNF complex subunit SMARCC2 isoform C"/>
    <property type="match status" value="1"/>
</dbReference>
<keyword evidence="6" id="KW-0804">Transcription</keyword>
<dbReference type="InterPro" id="IPR000433">
    <property type="entry name" value="Znf_ZZ"/>
</dbReference>
<keyword evidence="5" id="KW-0238">DNA-binding</keyword>
<dbReference type="PROSITE" id="PS50934">
    <property type="entry name" value="SWIRM"/>
    <property type="match status" value="1"/>
</dbReference>
<dbReference type="SUPFAM" id="SSF57850">
    <property type="entry name" value="RING/U-box"/>
    <property type="match status" value="1"/>
</dbReference>
<dbReference type="PANTHER" id="PTHR12802">
    <property type="entry name" value="SWI/SNF COMPLEX-RELATED"/>
    <property type="match status" value="1"/>
</dbReference>
<dbReference type="Gene3D" id="1.10.10.10">
    <property type="entry name" value="Winged helix-like DNA-binding domain superfamily/Winged helix DNA-binding domain"/>
    <property type="match status" value="1"/>
</dbReference>
<evidence type="ECO:0000256" key="8">
    <source>
        <dbReference type="PROSITE-ProRule" id="PRU00228"/>
    </source>
</evidence>
<keyword evidence="4" id="KW-0805">Transcription regulation</keyword>
<evidence type="ECO:0000256" key="4">
    <source>
        <dbReference type="ARBA" id="ARBA00023015"/>
    </source>
</evidence>
<dbReference type="SUPFAM" id="SSF46689">
    <property type="entry name" value="Homeodomain-like"/>
    <property type="match status" value="2"/>
</dbReference>
<evidence type="ECO:0000313" key="16">
    <source>
        <dbReference type="Proteomes" id="UP001085076"/>
    </source>
</evidence>
<evidence type="ECO:0000259" key="12">
    <source>
        <dbReference type="PROSITE" id="PS50934"/>
    </source>
</evidence>
<dbReference type="InterPro" id="IPR009057">
    <property type="entry name" value="Homeodomain-like_sf"/>
</dbReference>
<feature type="domain" description="ZZ-type" evidence="11">
    <location>
        <begin position="308"/>
        <end position="362"/>
    </location>
</feature>
<evidence type="ECO:0000259" key="13">
    <source>
        <dbReference type="PROSITE" id="PS51293"/>
    </source>
</evidence>
<dbReference type="PROSITE" id="PS50135">
    <property type="entry name" value="ZF_ZZ_2"/>
    <property type="match status" value="1"/>
</dbReference>
<dbReference type="OrthoDB" id="118550at2759"/>
<keyword evidence="2 8" id="KW-0863">Zinc-finger</keyword>
<proteinExistence type="predicted"/>
<feature type="region of interest" description="Disordered" evidence="9">
    <location>
        <begin position="577"/>
        <end position="721"/>
    </location>
</feature>
<dbReference type="EMBL" id="JAGGNH010000002">
    <property type="protein sequence ID" value="KAJ0981916.1"/>
    <property type="molecule type" value="Genomic_DNA"/>
</dbReference>
<feature type="domain" description="SANT" evidence="13">
    <location>
        <begin position="365"/>
        <end position="416"/>
    </location>
</feature>
<feature type="compositionally biased region" description="Polar residues" evidence="9">
    <location>
        <begin position="658"/>
        <end position="682"/>
    </location>
</feature>
<evidence type="ECO:0000256" key="5">
    <source>
        <dbReference type="ARBA" id="ARBA00023125"/>
    </source>
</evidence>
<accession>A0A9D5HMJ1</accession>
<evidence type="ECO:0000256" key="9">
    <source>
        <dbReference type="SAM" id="MobiDB-lite"/>
    </source>
</evidence>
<evidence type="ECO:0000256" key="2">
    <source>
        <dbReference type="ARBA" id="ARBA00022771"/>
    </source>
</evidence>
<dbReference type="PANTHER" id="PTHR12802:SF41">
    <property type="entry name" value="BRAHMA ASSOCIATED PROTEIN 155 KDA"/>
    <property type="match status" value="1"/>
</dbReference>
<keyword evidence="3" id="KW-0862">Zinc</keyword>
<evidence type="ECO:0000256" key="7">
    <source>
        <dbReference type="ARBA" id="ARBA00023242"/>
    </source>
</evidence>
<dbReference type="Pfam" id="PF00569">
    <property type="entry name" value="ZZ"/>
    <property type="match status" value="1"/>
</dbReference>
<dbReference type="InterPro" id="IPR041984">
    <property type="entry name" value="Rsc8/Ssr1/Ssr2_ZZ"/>
</dbReference>
<feature type="compositionally biased region" description="Basic and acidic residues" evidence="9">
    <location>
        <begin position="779"/>
        <end position="797"/>
    </location>
</feature>
<organism evidence="15 16">
    <name type="scientific">Dioscorea zingiberensis</name>
    <dbReference type="NCBI Taxonomy" id="325984"/>
    <lineage>
        <taxon>Eukaryota</taxon>
        <taxon>Viridiplantae</taxon>
        <taxon>Streptophyta</taxon>
        <taxon>Embryophyta</taxon>
        <taxon>Tracheophyta</taxon>
        <taxon>Spermatophyta</taxon>
        <taxon>Magnoliopsida</taxon>
        <taxon>Liliopsida</taxon>
        <taxon>Dioscoreales</taxon>
        <taxon>Dioscoreaceae</taxon>
        <taxon>Dioscorea</taxon>
    </lineage>
</organism>
<feature type="region of interest" description="Disordered" evidence="9">
    <location>
        <begin position="1"/>
        <end position="100"/>
    </location>
</feature>
<dbReference type="Gene3D" id="3.30.60.90">
    <property type="match status" value="1"/>
</dbReference>
<protein>
    <recommendedName>
        <fullName evidence="17">SWI/SNF complex subunit SWI3D</fullName>
    </recommendedName>
</protein>
<keyword evidence="7" id="KW-0539">Nucleus</keyword>
<feature type="compositionally biased region" description="Basic residues" evidence="9">
    <location>
        <begin position="30"/>
        <end position="39"/>
    </location>
</feature>
<gene>
    <name evidence="15" type="ORF">J5N97_010171</name>
</gene>
<dbReference type="GO" id="GO:0008270">
    <property type="term" value="F:zinc ion binding"/>
    <property type="evidence" value="ECO:0007669"/>
    <property type="project" value="UniProtKB-KW"/>
</dbReference>
<reference evidence="15" key="1">
    <citation type="submission" date="2021-03" db="EMBL/GenBank/DDBJ databases">
        <authorList>
            <person name="Li Z."/>
            <person name="Yang C."/>
        </authorList>
    </citation>
    <scope>NUCLEOTIDE SEQUENCE</scope>
    <source>
        <strain evidence="15">Dzin_1.0</strain>
        <tissue evidence="15">Leaf</tissue>
    </source>
</reference>
<evidence type="ECO:0000259" key="11">
    <source>
        <dbReference type="PROSITE" id="PS50135"/>
    </source>
</evidence>
<dbReference type="InterPro" id="IPR036388">
    <property type="entry name" value="WH-like_DNA-bd_sf"/>
</dbReference>
<dbReference type="AlphaFoldDB" id="A0A9D5HMJ1"/>
<dbReference type="GO" id="GO:0005634">
    <property type="term" value="C:nucleus"/>
    <property type="evidence" value="ECO:0007669"/>
    <property type="project" value="UniProtKB-ARBA"/>
</dbReference>
<dbReference type="Gene3D" id="1.10.10.60">
    <property type="entry name" value="Homeodomain-like"/>
    <property type="match status" value="1"/>
</dbReference>
<sequence>MEEKSRDAPQAPGNPPATLLPETLAEGPRRRAGGQKRKAVASPAAASPVPSKRLAKERNPYNLPPAIHSGPLTRARQSPNKLAAAAGVQHRGPELGGGSSGAANGLGKVASLAGDLIEIEEDEMVQAEEPVVDTEFDAVRSRGADVHVVPTHAGWFSWKKIHPLERHALPSFFNGKSENRTPEIYMEIRDAIMKKFHADPQTQVELKDFSELSIGDKDSRQEVMEFLDHWGLINFHPFLPSNPDSSIPIVEDEAKANQLLDKLYQFQKIPSWSRVVPKKQNVSVPAVLPNLIPEPAITDDLVRPQGPSVEYHCNSCSADCSRKRYHCQTQADFDLCSECYNNGKFGSGMAPADFILMESAEVPGSSGGSWTDQETLLLLEALELFGENWNEIAEHVATKTKTQCILHFLQMPIEDPFLEGDDEIDDSIQENVDQDDKEPVNAQDPETKEVDNAGDGDQPASPVIDTLKTKETGKVEISSETSANIAIDVLKTAFQAIGYSPEQGEPLSFADAGNPVMALAAFLAGLVGPDDTTSIRSSLKAMSEDSPSIQLATRHCFLLEDPPRDKKDPPALESVVCETRTETPKQDGQISPPEENSEIKGCSDKNDENKLPPEKEDSSKTLDSQKCSEREPSQKDLKHLPLPMETTTAMVGGLDDTSVPQEQKNPVTLQNTGDSTMSNVLTPSDRKELRDSAGELATKSVEVKDLEPTKEEKSNAIKESGHVAHVQIGQKGLDPLKVESLRSQGCLQTSNNADAMPTSATLEENATVEIVASGSTVESAEKGDSLQRQECENKQDMDTMPTSATSEGKGTEEGALSGPTVESGEKIEEDGVKAVPGNDGLAERDSEHNIDRIKRAAITALSGAAVKARLLAHEEEDQIRQLVALVIEKQLHKLETKIAFFTDIESMIMRGREQMDRTRQRLLHERAQIIAARLGMPSQRVTPQSLATNKVAMNYINAATRPQNMAFQKPPLARRP</sequence>
<dbReference type="InterPro" id="IPR001005">
    <property type="entry name" value="SANT/Myb"/>
</dbReference>
<feature type="compositionally biased region" description="Basic and acidic residues" evidence="9">
    <location>
        <begin position="701"/>
        <end position="721"/>
    </location>
</feature>
<dbReference type="PROSITE" id="PS51293">
    <property type="entry name" value="SANT"/>
    <property type="match status" value="1"/>
</dbReference>
<dbReference type="Pfam" id="PF04433">
    <property type="entry name" value="SWIRM"/>
    <property type="match status" value="1"/>
</dbReference>
<dbReference type="SMART" id="SM00717">
    <property type="entry name" value="SANT"/>
    <property type="match status" value="1"/>
</dbReference>
<dbReference type="InterPro" id="IPR017884">
    <property type="entry name" value="SANT_dom"/>
</dbReference>
<feature type="compositionally biased region" description="Low complexity" evidence="9">
    <location>
        <begin position="40"/>
        <end position="51"/>
    </location>
</feature>
<name>A0A9D5HMJ1_9LILI</name>
<evidence type="ECO:0000256" key="1">
    <source>
        <dbReference type="ARBA" id="ARBA00022723"/>
    </source>
</evidence>
<dbReference type="InterPro" id="IPR007526">
    <property type="entry name" value="SWIRM"/>
</dbReference>
<dbReference type="Pfam" id="PF00249">
    <property type="entry name" value="Myb_DNA-binding"/>
    <property type="match status" value="1"/>
</dbReference>
<dbReference type="GO" id="GO:0003677">
    <property type="term" value="F:DNA binding"/>
    <property type="evidence" value="ECO:0007669"/>
    <property type="project" value="UniProtKB-KW"/>
</dbReference>
<dbReference type="SMART" id="SM00291">
    <property type="entry name" value="ZnF_ZZ"/>
    <property type="match status" value="1"/>
</dbReference>
<keyword evidence="16" id="KW-1185">Reference proteome</keyword>
<dbReference type="CDD" id="cd00167">
    <property type="entry name" value="SANT"/>
    <property type="match status" value="1"/>
</dbReference>
<dbReference type="InterPro" id="IPR043145">
    <property type="entry name" value="Znf_ZZ_sf"/>
</dbReference>
<keyword evidence="1" id="KW-0479">Metal-binding</keyword>
<dbReference type="PROSITE" id="PS01357">
    <property type="entry name" value="ZF_ZZ_1"/>
    <property type="match status" value="1"/>
</dbReference>
<evidence type="ECO:0000259" key="10">
    <source>
        <dbReference type="PROSITE" id="PS50090"/>
    </source>
</evidence>
<evidence type="ECO:0000313" key="15">
    <source>
        <dbReference type="EMBL" id="KAJ0981916.1"/>
    </source>
</evidence>
<evidence type="ECO:0000259" key="14">
    <source>
        <dbReference type="PROSITE" id="PS51294"/>
    </source>
</evidence>
<feature type="domain" description="Myb-like" evidence="10">
    <location>
        <begin position="362"/>
        <end position="412"/>
    </location>
</feature>
<dbReference type="InterPro" id="IPR017930">
    <property type="entry name" value="Myb_dom"/>
</dbReference>
<dbReference type="Pfam" id="PF16495">
    <property type="entry name" value="SWIRM-assoc_1"/>
    <property type="match status" value="1"/>
</dbReference>
<feature type="domain" description="SWIRM" evidence="12">
    <location>
        <begin position="147"/>
        <end position="244"/>
    </location>
</feature>
<feature type="domain" description="HTH myb-type" evidence="14">
    <location>
        <begin position="368"/>
        <end position="404"/>
    </location>
</feature>
<feature type="region of interest" description="Disordered" evidence="9">
    <location>
        <begin position="775"/>
        <end position="827"/>
    </location>
</feature>
<feature type="compositionally biased region" description="Basic and acidic residues" evidence="9">
    <location>
        <begin position="626"/>
        <end position="639"/>
    </location>
</feature>
<dbReference type="PROSITE" id="PS51294">
    <property type="entry name" value="HTH_MYB"/>
    <property type="match status" value="1"/>
</dbReference>
<comment type="caution">
    <text evidence="15">The sequence shown here is derived from an EMBL/GenBank/DDBJ whole genome shotgun (WGS) entry which is preliminary data.</text>
</comment>
<feature type="compositionally biased region" description="Basic and acidic residues" evidence="9">
    <location>
        <begin position="684"/>
        <end position="693"/>
    </location>
</feature>
<dbReference type="InterPro" id="IPR032451">
    <property type="entry name" value="SMARCC_C"/>
</dbReference>
<dbReference type="PROSITE" id="PS50090">
    <property type="entry name" value="MYB_LIKE"/>
    <property type="match status" value="1"/>
</dbReference>
<reference evidence="15" key="2">
    <citation type="journal article" date="2022" name="Hortic Res">
        <title>The genome of Dioscorea zingiberensis sheds light on the biosynthesis, origin and evolution of the medicinally important diosgenin saponins.</title>
        <authorList>
            <person name="Li Y."/>
            <person name="Tan C."/>
            <person name="Li Z."/>
            <person name="Guo J."/>
            <person name="Li S."/>
            <person name="Chen X."/>
            <person name="Wang C."/>
            <person name="Dai X."/>
            <person name="Yang H."/>
            <person name="Song W."/>
            <person name="Hou L."/>
            <person name="Xu J."/>
            <person name="Tong Z."/>
            <person name="Xu A."/>
            <person name="Yuan X."/>
            <person name="Wang W."/>
            <person name="Yang Q."/>
            <person name="Chen L."/>
            <person name="Sun Z."/>
            <person name="Wang K."/>
            <person name="Pan B."/>
            <person name="Chen J."/>
            <person name="Bao Y."/>
            <person name="Liu F."/>
            <person name="Qi X."/>
            <person name="Gang D.R."/>
            <person name="Wen J."/>
            <person name="Li J."/>
        </authorList>
    </citation>
    <scope>NUCLEOTIDE SEQUENCE</scope>
    <source>
        <strain evidence="15">Dzin_1.0</strain>
    </source>
</reference>